<dbReference type="Gene3D" id="2.70.98.10">
    <property type="match status" value="1"/>
</dbReference>
<dbReference type="OrthoDB" id="114708at2759"/>
<dbReference type="InterPro" id="IPR029413">
    <property type="entry name" value="RG-lyase_II"/>
</dbReference>
<keyword evidence="11" id="KW-0624">Polysaccharide degradation</keyword>
<keyword evidence="5" id="KW-0964">Secreted</keyword>
<dbReference type="Pfam" id="PF14686">
    <property type="entry name" value="fn3_3"/>
    <property type="match status" value="1"/>
</dbReference>
<evidence type="ECO:0000313" key="16">
    <source>
        <dbReference type="EMBL" id="KAF2186131.1"/>
    </source>
</evidence>
<dbReference type="GO" id="GO:0102210">
    <property type="term" value="F:rhamnogalacturonan endolyase activity"/>
    <property type="evidence" value="ECO:0007669"/>
    <property type="project" value="UniProtKB-EC"/>
</dbReference>
<dbReference type="InterPro" id="IPR014718">
    <property type="entry name" value="GH-type_carb-bd"/>
</dbReference>
<dbReference type="GO" id="GO:0030246">
    <property type="term" value="F:carbohydrate binding"/>
    <property type="evidence" value="ECO:0007669"/>
    <property type="project" value="InterPro"/>
</dbReference>
<dbReference type="GO" id="GO:0005576">
    <property type="term" value="C:extracellular region"/>
    <property type="evidence" value="ECO:0007669"/>
    <property type="project" value="UniProtKB-SubCell"/>
</dbReference>
<dbReference type="Gene3D" id="2.60.120.260">
    <property type="entry name" value="Galactose-binding domain-like"/>
    <property type="match status" value="1"/>
</dbReference>
<evidence type="ECO:0000256" key="8">
    <source>
        <dbReference type="ARBA" id="ARBA00023239"/>
    </source>
</evidence>
<evidence type="ECO:0000256" key="4">
    <source>
        <dbReference type="ARBA" id="ARBA00012437"/>
    </source>
</evidence>
<dbReference type="PANTHER" id="PTHR36574">
    <property type="entry name" value="RHAMNOGALACTURONATE LYASE-RELATED"/>
    <property type="match status" value="1"/>
</dbReference>
<name>A0A6A6E2I3_9PEZI</name>
<dbReference type="GO" id="GO:0045490">
    <property type="term" value="P:pectin catabolic process"/>
    <property type="evidence" value="ECO:0007669"/>
    <property type="project" value="TreeGrafter"/>
</dbReference>
<evidence type="ECO:0000256" key="12">
    <source>
        <dbReference type="SAM" id="SignalP"/>
    </source>
</evidence>
<feature type="signal peptide" evidence="12">
    <location>
        <begin position="1"/>
        <end position="17"/>
    </location>
</feature>
<dbReference type="SUPFAM" id="SSF49452">
    <property type="entry name" value="Starch-binding domain-like"/>
    <property type="match status" value="1"/>
</dbReference>
<feature type="domain" description="Rhamnogalacturonase B N-terminal" evidence="13">
    <location>
        <begin position="21"/>
        <end position="241"/>
    </location>
</feature>
<evidence type="ECO:0000256" key="3">
    <source>
        <dbReference type="ARBA" id="ARBA00010418"/>
    </source>
</evidence>
<evidence type="ECO:0000256" key="6">
    <source>
        <dbReference type="ARBA" id="ARBA00022729"/>
    </source>
</evidence>
<keyword evidence="17" id="KW-1185">Reference proteome</keyword>
<evidence type="ECO:0000256" key="7">
    <source>
        <dbReference type="ARBA" id="ARBA00023157"/>
    </source>
</evidence>
<comment type="catalytic activity">
    <reaction evidence="1">
        <text>Endotype eliminative cleavage of L-alpha-rhamnopyranosyl-(1-&gt;4)-alpha-D-galactopyranosyluronic acid bonds of rhamnogalacturonan I domains in ramified hairy regions of pectin leaving L-rhamnopyranose at the reducing end and 4-deoxy-4,5-unsaturated D-galactopyranosyluronic acid at the non-reducing end.</text>
        <dbReference type="EC" id="4.2.2.23"/>
    </reaction>
</comment>
<feature type="domain" description="Rhamnogalacturonan lyase" evidence="15">
    <location>
        <begin position="258"/>
        <end position="331"/>
    </location>
</feature>
<evidence type="ECO:0000259" key="13">
    <source>
        <dbReference type="Pfam" id="PF09284"/>
    </source>
</evidence>
<dbReference type="InterPro" id="IPR015364">
    <property type="entry name" value="RhgB_N"/>
</dbReference>
<keyword evidence="9" id="KW-0119">Carbohydrate metabolism</keyword>
<evidence type="ECO:0000259" key="14">
    <source>
        <dbReference type="Pfam" id="PF14683"/>
    </source>
</evidence>
<evidence type="ECO:0000256" key="2">
    <source>
        <dbReference type="ARBA" id="ARBA00004613"/>
    </source>
</evidence>
<dbReference type="InterPro" id="IPR011013">
    <property type="entry name" value="Gal_mutarotase_sf_dom"/>
</dbReference>
<evidence type="ECO:0000256" key="5">
    <source>
        <dbReference type="ARBA" id="ARBA00022525"/>
    </source>
</evidence>
<dbReference type="GO" id="GO:0071555">
    <property type="term" value="P:cell wall organization"/>
    <property type="evidence" value="ECO:0007669"/>
    <property type="project" value="UniProtKB-KW"/>
</dbReference>
<dbReference type="SUPFAM" id="SSF74650">
    <property type="entry name" value="Galactose mutarotase-like"/>
    <property type="match status" value="1"/>
</dbReference>
<dbReference type="AlphaFoldDB" id="A0A6A6E2I3"/>
<feature type="chain" id="PRO_5025459748" description="rhamnogalacturonan endolyase" evidence="12">
    <location>
        <begin position="18"/>
        <end position="513"/>
    </location>
</feature>
<dbReference type="InterPro" id="IPR029411">
    <property type="entry name" value="RG-lyase_III"/>
</dbReference>
<dbReference type="InterPro" id="IPR013784">
    <property type="entry name" value="Carb-bd-like_fold"/>
</dbReference>
<evidence type="ECO:0000256" key="10">
    <source>
        <dbReference type="ARBA" id="ARBA00023316"/>
    </source>
</evidence>
<accession>A0A6A6E2I3</accession>
<keyword evidence="10" id="KW-0961">Cell wall biogenesis/degradation</keyword>
<protein>
    <recommendedName>
        <fullName evidence="4">rhamnogalacturonan endolyase</fullName>
        <ecNumber evidence="4">4.2.2.23</ecNumber>
    </recommendedName>
</protein>
<evidence type="ECO:0000256" key="11">
    <source>
        <dbReference type="ARBA" id="ARBA00023326"/>
    </source>
</evidence>
<dbReference type="PANTHER" id="PTHR36574:SF1">
    <property type="entry name" value="RHAMNOGALACTURONATE LYASE-RELATED"/>
    <property type="match status" value="1"/>
</dbReference>
<keyword evidence="6 12" id="KW-0732">Signal</keyword>
<comment type="similarity">
    <text evidence="3">Belongs to the polysaccharide lyase 4 family.</text>
</comment>
<dbReference type="SUPFAM" id="SSF49785">
    <property type="entry name" value="Galactose-binding domain-like"/>
    <property type="match status" value="1"/>
</dbReference>
<dbReference type="Pfam" id="PF09284">
    <property type="entry name" value="RhgB_N"/>
    <property type="match status" value="1"/>
</dbReference>
<evidence type="ECO:0000313" key="17">
    <source>
        <dbReference type="Proteomes" id="UP000800200"/>
    </source>
</evidence>
<dbReference type="Pfam" id="PF14683">
    <property type="entry name" value="CBM-like"/>
    <property type="match status" value="1"/>
</dbReference>
<dbReference type="InterPro" id="IPR016590">
    <property type="entry name" value="Rhamnogalacturonase_B"/>
</dbReference>
<dbReference type="EMBL" id="ML994631">
    <property type="protein sequence ID" value="KAF2186131.1"/>
    <property type="molecule type" value="Genomic_DNA"/>
</dbReference>
<organism evidence="16 17">
    <name type="scientific">Zopfia rhizophila CBS 207.26</name>
    <dbReference type="NCBI Taxonomy" id="1314779"/>
    <lineage>
        <taxon>Eukaryota</taxon>
        <taxon>Fungi</taxon>
        <taxon>Dikarya</taxon>
        <taxon>Ascomycota</taxon>
        <taxon>Pezizomycotina</taxon>
        <taxon>Dothideomycetes</taxon>
        <taxon>Dothideomycetes incertae sedis</taxon>
        <taxon>Zopfiaceae</taxon>
        <taxon>Zopfia</taxon>
    </lineage>
</organism>
<proteinExistence type="inferred from homology"/>
<dbReference type="InterPro" id="IPR008979">
    <property type="entry name" value="Galactose-bd-like_sf"/>
</dbReference>
<dbReference type="Gene3D" id="2.60.40.1120">
    <property type="entry name" value="Carboxypeptidase-like, regulatory domain"/>
    <property type="match status" value="1"/>
</dbReference>
<dbReference type="Proteomes" id="UP000800200">
    <property type="component" value="Unassembled WGS sequence"/>
</dbReference>
<dbReference type="EC" id="4.2.2.23" evidence="4"/>
<evidence type="ECO:0000259" key="15">
    <source>
        <dbReference type="Pfam" id="PF14686"/>
    </source>
</evidence>
<evidence type="ECO:0000256" key="9">
    <source>
        <dbReference type="ARBA" id="ARBA00023277"/>
    </source>
</evidence>
<sequence length="513" mass="56149">MLMLYWLPLLLVTGAIAISVKTGTGTIIVDTDGDLVVTFDSDNCDMTSIKYKGTEYQTQTAYSHLASGLGSDASVKYKTIDDNVVVSCSIANDEFDLTQYHVFQNGSSTIHLGTDTRSNPEVGELRFIFRIQGLEGAYPTGKVSDTRDGTVIESEDIYKVGSGGETRAKHYSAERFIDDQIHCAYGDVYACFIKPIRGYEASTGGPFYRNIRLNLGEDNIQGVTYYMNHGDFPWDVVRTGFTFIEDLGLGGYIGDSKRGKVVGKALGTSSDFPIVVHGYNSDHQQWVYAKSDGSFESPLLAAGTYTQAFYQDELLAGNITVTVKAGATATVSMTATNPIITESRTKIFQIGNYDGRPVGFLNADKQQRMHVSDPRMGAWDTPTFVVGTSTTNQFPMAIFSDVNNNRKIQFTLKSALKKVTKFRVGTTLSFHWGEPTVKVNSHMCSNFVNPNGADGRGITKGMTHGDMTVYSCEIPVGVLVAGTNTVTLGVTSSRNGTTWLSPNYILDFVELYY</sequence>
<comment type="subcellular location">
    <subcellularLocation>
        <location evidence="2">Secreted</location>
    </subcellularLocation>
</comment>
<keyword evidence="8 16" id="KW-0456">Lyase</keyword>
<keyword evidence="7" id="KW-1015">Disulfide bond</keyword>
<feature type="domain" description="Rhamnogalacturonan lyase" evidence="14">
    <location>
        <begin position="347"/>
        <end position="511"/>
    </location>
</feature>
<reference evidence="16" key="1">
    <citation type="journal article" date="2020" name="Stud. Mycol.">
        <title>101 Dothideomycetes genomes: a test case for predicting lifestyles and emergence of pathogens.</title>
        <authorList>
            <person name="Haridas S."/>
            <person name="Albert R."/>
            <person name="Binder M."/>
            <person name="Bloem J."/>
            <person name="Labutti K."/>
            <person name="Salamov A."/>
            <person name="Andreopoulos B."/>
            <person name="Baker S."/>
            <person name="Barry K."/>
            <person name="Bills G."/>
            <person name="Bluhm B."/>
            <person name="Cannon C."/>
            <person name="Castanera R."/>
            <person name="Culley D."/>
            <person name="Daum C."/>
            <person name="Ezra D."/>
            <person name="Gonzalez J."/>
            <person name="Henrissat B."/>
            <person name="Kuo A."/>
            <person name="Liang C."/>
            <person name="Lipzen A."/>
            <person name="Lutzoni F."/>
            <person name="Magnuson J."/>
            <person name="Mondo S."/>
            <person name="Nolan M."/>
            <person name="Ohm R."/>
            <person name="Pangilinan J."/>
            <person name="Park H.-J."/>
            <person name="Ramirez L."/>
            <person name="Alfaro M."/>
            <person name="Sun H."/>
            <person name="Tritt A."/>
            <person name="Yoshinaga Y."/>
            <person name="Zwiers L.-H."/>
            <person name="Turgeon B."/>
            <person name="Goodwin S."/>
            <person name="Spatafora J."/>
            <person name="Crous P."/>
            <person name="Grigoriev I."/>
        </authorList>
    </citation>
    <scope>NUCLEOTIDE SEQUENCE</scope>
    <source>
        <strain evidence="16">CBS 207.26</strain>
    </source>
</reference>
<dbReference type="CDD" id="cd10317">
    <property type="entry name" value="RGL4_C"/>
    <property type="match status" value="1"/>
</dbReference>
<evidence type="ECO:0000256" key="1">
    <source>
        <dbReference type="ARBA" id="ARBA00001324"/>
    </source>
</evidence>
<gene>
    <name evidence="16" type="ORF">K469DRAFT_687522</name>
</gene>